<keyword evidence="3" id="KW-1185">Reference proteome</keyword>
<dbReference type="InterPro" id="IPR003593">
    <property type="entry name" value="AAA+_ATPase"/>
</dbReference>
<evidence type="ECO:0000313" key="3">
    <source>
        <dbReference type="Proteomes" id="UP000248889"/>
    </source>
</evidence>
<dbReference type="RefSeq" id="WP_111502477.1">
    <property type="nucleotide sequence ID" value="NZ_QKYN01000074.1"/>
</dbReference>
<sequence>MAVGSFEGVIREFTGAGHVERRWLLDGVTAALADASQRFVLVTGVPGTGKTSLASKLIDENDDWLRYFVGRDDGGVHAHPNVTEFLKSIGHQFARRYPQAFDVQRLDVIVRQWFGTVEPDASVVAAKIGKLVVSPFVSTAAKVVEQRLVVEQHVDQVAGSVTGVEIGSMELDPDLMDAETLAQVALIAPARILLERDPSARIVIVLDGLDIAARARVQAGEDDTVGRLHAWLGGVSLPPNVQLVLTSRPDPALDLIRTVQRERLTVITLDAEDVRTAADLAAYAASAIPSERVEASGMLADDFYHRLARHAHGNFQYLATFARALDDAARTTGEASRELTARLLRLDGFPSDLRGIYAELAVWAQAEIERLGDQQVRGPRGAPRRSVPAWEGVGRPILGVLTVAREPLTIDQLVAFAELQVYEQSVTDVLSRLRFLLEPDHLAFFHESVGEFFAAERLSELQWHDRIADHYYGQATSWAEVDWARVDRYGLEHLPYHVERSGDADELVSMVCPALLRAIRARFGTDQRFLELADRAAEQVARSGDVDAGLAQVMFLGVVRNLGSRASIALPPRALGLLARRGRLREALDRVTAMPPSVQQFAGVREIRATAPPGEDVTDLLVETAVAAVSGAAVRLAAQEVAARDLERALRLWRHATSLDGRDGEAPDPLYRAAARAATGIEAARALLDKVQGDKIDGYVELAARATPEQARSILETAQAGLGDLPPHRRLVSLARLAAAWHPHVPERASALLAELRATAFEAVGHNEFEGNAAEAAELIADTDRETARLLLSPLDLTMINGHTDRGLLRAFELWTRWGEPDRARPLADRLDWWGDRGTGTTRMLRAMNAYTVDVVEERYARIPRANEIHGFMEANDRDRSLASVAEDMAEFDAARAAEVAREISDVTWSSTSLDHPTINPDRYTSLAEIAHRCLDDGDIATADRLLEEILRETEADQSLAARKGWSCYAPESFADTPSPRVKRMTPVHPIGEPRSIRHSEMEGIMLVFNLSNDWAGRARRQFFRDPADLVRNVSSGPYRLARVLRLLAESEVSGDLGRAAGLADSITDPGERAIAFAGLNRAAHDNGYCPRDDSFAVELDDALADTEAYRWSFDGADTDTKAWAYERPDHRIRFEVGVRALGCRSEDMEALAGKDFLLRAMGMSMFAWGSRQCVTVLNAGGTPNRGFLQMHQQLLGAPDGDPITDIAKAQAVHHEYLIQAATPGHRSRVPGVVISDPRYAAVVDLFSPAPGMPLSAAFTARIDGLLTDGKVEAAAALVAFAAQARPEYEAGLRPLAARVRTAAEAENTSPQDRIDALSHLAELDEEIDPVRLLHDARTCKPQPYHLTWAIGEVQGRLFPVLTRTRPGAALRQFYQAVSDDWELAMRLLEHAVTAGTPGLVPAEIGDAIGRGIACVARGGTVPEIVDGVDLELLAELS</sequence>
<feature type="domain" description="AAA+ ATPase" evidence="1">
    <location>
        <begin position="36"/>
        <end position="268"/>
    </location>
</feature>
<dbReference type="SUPFAM" id="SSF52540">
    <property type="entry name" value="P-loop containing nucleoside triphosphate hydrolases"/>
    <property type="match status" value="1"/>
</dbReference>
<dbReference type="SMART" id="SM00382">
    <property type="entry name" value="AAA"/>
    <property type="match status" value="1"/>
</dbReference>
<dbReference type="Proteomes" id="UP000248889">
    <property type="component" value="Unassembled WGS sequence"/>
</dbReference>
<reference evidence="2 3" key="1">
    <citation type="submission" date="2018-06" db="EMBL/GenBank/DDBJ databases">
        <title>Streptacidiphilus pinicola sp. nov., isolated from pine grove soil.</title>
        <authorList>
            <person name="Roh S.G."/>
            <person name="Park S."/>
            <person name="Kim M.-K."/>
            <person name="Yun B.-R."/>
            <person name="Park J."/>
            <person name="Kim M.J."/>
            <person name="Kim Y.S."/>
            <person name="Kim S.B."/>
        </authorList>
    </citation>
    <scope>NUCLEOTIDE SEQUENCE [LARGE SCALE GENOMIC DNA]</scope>
    <source>
        <strain evidence="2 3">MMS16-CNU450</strain>
    </source>
</reference>
<dbReference type="EMBL" id="QKYN01000074">
    <property type="protein sequence ID" value="RAG83928.1"/>
    <property type="molecule type" value="Genomic_DNA"/>
</dbReference>
<accession>A0A2X0J8X0</accession>
<dbReference type="OrthoDB" id="517187at2"/>
<name>A0A2X0J8X0_9ACTN</name>
<evidence type="ECO:0000259" key="1">
    <source>
        <dbReference type="SMART" id="SM00382"/>
    </source>
</evidence>
<evidence type="ECO:0000313" key="2">
    <source>
        <dbReference type="EMBL" id="RAG83928.1"/>
    </source>
</evidence>
<organism evidence="2 3">
    <name type="scientific">Streptacidiphilus pinicola</name>
    <dbReference type="NCBI Taxonomy" id="2219663"/>
    <lineage>
        <taxon>Bacteria</taxon>
        <taxon>Bacillati</taxon>
        <taxon>Actinomycetota</taxon>
        <taxon>Actinomycetes</taxon>
        <taxon>Kitasatosporales</taxon>
        <taxon>Streptomycetaceae</taxon>
        <taxon>Streptacidiphilus</taxon>
    </lineage>
</organism>
<comment type="caution">
    <text evidence="2">The sequence shown here is derived from an EMBL/GenBank/DDBJ whole genome shotgun (WGS) entry which is preliminary data.</text>
</comment>
<proteinExistence type="predicted"/>
<dbReference type="InterPro" id="IPR027417">
    <property type="entry name" value="P-loop_NTPase"/>
</dbReference>
<protein>
    <recommendedName>
        <fullName evidence="1">AAA+ ATPase domain-containing protein</fullName>
    </recommendedName>
</protein>
<dbReference type="PANTHER" id="PTHR10039">
    <property type="entry name" value="AMELOGENIN"/>
    <property type="match status" value="1"/>
</dbReference>
<gene>
    <name evidence="2" type="ORF">DN069_19400</name>
</gene>